<name>A0A6M3KT82_9ZZZZ</name>
<dbReference type="Gene3D" id="1.10.10.1400">
    <property type="entry name" value="Terminase, small subunit, N-terminal DNA-binding domain, HTH motif"/>
    <property type="match status" value="1"/>
</dbReference>
<organism evidence="2">
    <name type="scientific">viral metagenome</name>
    <dbReference type="NCBI Taxonomy" id="1070528"/>
    <lineage>
        <taxon>unclassified sequences</taxon>
        <taxon>metagenomes</taxon>
        <taxon>organismal metagenomes</taxon>
    </lineage>
</organism>
<proteinExistence type="predicted"/>
<dbReference type="EMBL" id="MT142532">
    <property type="protein sequence ID" value="QJA84614.1"/>
    <property type="molecule type" value="Genomic_DNA"/>
</dbReference>
<dbReference type="EMBL" id="MT141547">
    <property type="protein sequence ID" value="QJA65989.1"/>
    <property type="molecule type" value="Genomic_DNA"/>
</dbReference>
<dbReference type="AlphaFoldDB" id="A0A6M3KT82"/>
<gene>
    <name evidence="2" type="ORF">MM415A00178_0024</name>
    <name evidence="1" type="ORF">MM415B00368_0024</name>
</gene>
<accession>A0A6M3KT82</accession>
<evidence type="ECO:0000313" key="1">
    <source>
        <dbReference type="EMBL" id="QJA65989.1"/>
    </source>
</evidence>
<evidence type="ECO:0000313" key="2">
    <source>
        <dbReference type="EMBL" id="QJA84614.1"/>
    </source>
</evidence>
<protein>
    <submittedName>
        <fullName evidence="2">Putative terminase</fullName>
    </submittedName>
</protein>
<sequence length="160" mass="17187">MVLTAKQEAFAVRVVAGDSLADAYRATYSASRATDKTVWESGSKLAAKPKVSARIKELRGSVADSAKYSLEEHLDQLRKLSLAAAKNEQFSVSVTAEQHRGAALGFYALKKQLEISGPRGGPIETQATGPDLARLSVDELRMLRQLTEKTIDAPADPSGD</sequence>
<dbReference type="InterPro" id="IPR038713">
    <property type="entry name" value="Terminase_Gp1_N_sf"/>
</dbReference>
<reference evidence="2" key="1">
    <citation type="submission" date="2020-03" db="EMBL/GenBank/DDBJ databases">
        <title>The deep terrestrial virosphere.</title>
        <authorList>
            <person name="Holmfeldt K."/>
            <person name="Nilsson E."/>
            <person name="Simone D."/>
            <person name="Lopez-Fernandez M."/>
            <person name="Wu X."/>
            <person name="de Brujin I."/>
            <person name="Lundin D."/>
            <person name="Andersson A."/>
            <person name="Bertilsson S."/>
            <person name="Dopson M."/>
        </authorList>
    </citation>
    <scope>NUCLEOTIDE SEQUENCE</scope>
    <source>
        <strain evidence="2">MM415A00178</strain>
        <strain evidence="1">MM415B00368</strain>
    </source>
</reference>